<sequence length="47" mass="5430">MLDKNELLRVKSIIQNLQSDLSDSEKGADYYLKDILLNIEILTNDAY</sequence>
<reference evidence="1 2" key="1">
    <citation type="submission" date="2021-03" db="EMBL/GenBank/DDBJ databases">
        <title>Enterococcal diversity collection.</title>
        <authorList>
            <person name="Gilmore M.S."/>
            <person name="Schwartzman J."/>
            <person name="Van Tyne D."/>
            <person name="Martin M."/>
            <person name="Earl A.M."/>
            <person name="Manson A.L."/>
            <person name="Straub T."/>
            <person name="Salamzade R."/>
            <person name="Saavedra J."/>
            <person name="Lebreton F."/>
            <person name="Prichula J."/>
            <person name="Schaufler K."/>
            <person name="Gaca A."/>
            <person name="Sgardioli B."/>
            <person name="Wagenaar J."/>
            <person name="Strong T."/>
        </authorList>
    </citation>
    <scope>NUCLEOTIDE SEQUENCE [LARGE SCALE GENOMIC DNA]</scope>
    <source>
        <strain evidence="1 2">DIV0869a</strain>
    </source>
</reference>
<evidence type="ECO:0000313" key="2">
    <source>
        <dbReference type="Proteomes" id="UP000664632"/>
    </source>
</evidence>
<organism evidence="1 2">
    <name type="scientific">Candidatus Enterococcus ikei</name>
    <dbReference type="NCBI Taxonomy" id="2815326"/>
    <lineage>
        <taxon>Bacteria</taxon>
        <taxon>Bacillati</taxon>
        <taxon>Bacillota</taxon>
        <taxon>Bacilli</taxon>
        <taxon>Lactobacillales</taxon>
        <taxon>Enterococcaceae</taxon>
        <taxon>Enterococcus</taxon>
    </lineage>
</organism>
<dbReference type="Proteomes" id="UP000664632">
    <property type="component" value="Unassembled WGS sequence"/>
</dbReference>
<dbReference type="RefSeq" id="WP_207111045.1">
    <property type="nucleotide sequence ID" value="NZ_JAFLWD010000003.1"/>
</dbReference>
<comment type="caution">
    <text evidence="1">The sequence shown here is derived from an EMBL/GenBank/DDBJ whole genome shotgun (WGS) entry which is preliminary data.</text>
</comment>
<name>A0ABS3GUJ4_9ENTE</name>
<evidence type="ECO:0000313" key="1">
    <source>
        <dbReference type="EMBL" id="MBO0438932.1"/>
    </source>
</evidence>
<dbReference type="EMBL" id="JAFLWD010000003">
    <property type="protein sequence ID" value="MBO0438932.1"/>
    <property type="molecule type" value="Genomic_DNA"/>
</dbReference>
<gene>
    <name evidence="1" type="ORF">JZO69_00970</name>
</gene>
<protein>
    <submittedName>
        <fullName evidence="1">Uncharacterized protein</fullName>
    </submittedName>
</protein>
<keyword evidence="2" id="KW-1185">Reference proteome</keyword>
<accession>A0ABS3GUJ4</accession>
<proteinExistence type="predicted"/>